<dbReference type="RefSeq" id="WP_091141514.1">
    <property type="nucleotide sequence ID" value="NZ_FMVF01000005.1"/>
</dbReference>
<dbReference type="CDD" id="cd02513">
    <property type="entry name" value="CMP-NeuAc_Synthase"/>
    <property type="match status" value="1"/>
</dbReference>
<dbReference type="OrthoDB" id="9805604at2"/>
<proteinExistence type="predicted"/>
<reference evidence="1 2" key="1">
    <citation type="submission" date="2016-10" db="EMBL/GenBank/DDBJ databases">
        <authorList>
            <person name="de Groot N.N."/>
        </authorList>
    </citation>
    <scope>NUCLEOTIDE SEQUENCE [LARGE SCALE GENOMIC DNA]</scope>
    <source>
        <strain evidence="1 2">CGMCC 1.7031</strain>
    </source>
</reference>
<dbReference type="AlphaFoldDB" id="A0A1G5FLE9"/>
<name>A0A1G5FLE9_9FLAO</name>
<dbReference type="PANTHER" id="PTHR21485">
    <property type="entry name" value="HAD SUPERFAMILY MEMBERS CMAS AND KDSC"/>
    <property type="match status" value="1"/>
</dbReference>
<evidence type="ECO:0000313" key="1">
    <source>
        <dbReference type="EMBL" id="SCY39987.1"/>
    </source>
</evidence>
<dbReference type="InterPro" id="IPR003329">
    <property type="entry name" value="Cytidylyl_trans"/>
</dbReference>
<sequence length="232" mass="25589">MKILGIIPARGGSKGIPDKNIKMLGGKPLLHYTAEVALQSSMLDRLILSSDSLDIIAVAKQMGLDAPFIRPAELATDTAPTLGVVQHALDFYALQGERFDAICLLQATSPFRTTAFLDEAIAKFCATGADSLVSVREVPHEFNPHWVFEVGDNQNLRLATGESQIITRRQELPKAYYRDGSIYLTKSDVIRAGSLFGNKIGYIESKTFHVNIDTQADWDKAQQWLDNGDFMS</sequence>
<keyword evidence="2" id="KW-1185">Reference proteome</keyword>
<dbReference type="EMBL" id="FMVF01000005">
    <property type="protein sequence ID" value="SCY39987.1"/>
    <property type="molecule type" value="Genomic_DNA"/>
</dbReference>
<dbReference type="InterPro" id="IPR050793">
    <property type="entry name" value="CMP-NeuNAc_synthase"/>
</dbReference>
<evidence type="ECO:0000313" key="2">
    <source>
        <dbReference type="Proteomes" id="UP000199354"/>
    </source>
</evidence>
<dbReference type="Gene3D" id="3.90.550.10">
    <property type="entry name" value="Spore Coat Polysaccharide Biosynthesis Protein SpsA, Chain A"/>
    <property type="match status" value="1"/>
</dbReference>
<dbReference type="STRING" id="490189.SAMN02927903_01328"/>
<dbReference type="SUPFAM" id="SSF53448">
    <property type="entry name" value="Nucleotide-diphospho-sugar transferases"/>
    <property type="match status" value="1"/>
</dbReference>
<dbReference type="Pfam" id="PF02348">
    <property type="entry name" value="CTP_transf_3"/>
    <property type="match status" value="1"/>
</dbReference>
<dbReference type="GO" id="GO:0008781">
    <property type="term" value="F:N-acylneuraminate cytidylyltransferase activity"/>
    <property type="evidence" value="ECO:0007669"/>
    <property type="project" value="TreeGrafter"/>
</dbReference>
<keyword evidence="1" id="KW-0548">Nucleotidyltransferase</keyword>
<dbReference type="Proteomes" id="UP000199354">
    <property type="component" value="Unassembled WGS sequence"/>
</dbReference>
<keyword evidence="1" id="KW-0808">Transferase</keyword>
<dbReference type="InterPro" id="IPR029044">
    <property type="entry name" value="Nucleotide-diphossugar_trans"/>
</dbReference>
<dbReference type="PANTHER" id="PTHR21485:SF3">
    <property type="entry name" value="N-ACYLNEURAMINATE CYTIDYLYLTRANSFERASE"/>
    <property type="match status" value="1"/>
</dbReference>
<gene>
    <name evidence="1" type="ORF">SAMN02927903_01328</name>
</gene>
<accession>A0A1G5FLE9</accession>
<protein>
    <submittedName>
        <fullName evidence="1">N-acylneuraminate cytidylyltransferase</fullName>
    </submittedName>
</protein>
<organism evidence="1 2">
    <name type="scientific">Flavobacterium caeni</name>
    <dbReference type="NCBI Taxonomy" id="490189"/>
    <lineage>
        <taxon>Bacteria</taxon>
        <taxon>Pseudomonadati</taxon>
        <taxon>Bacteroidota</taxon>
        <taxon>Flavobacteriia</taxon>
        <taxon>Flavobacteriales</taxon>
        <taxon>Flavobacteriaceae</taxon>
        <taxon>Flavobacterium</taxon>
    </lineage>
</organism>